<keyword evidence="2" id="KW-0902">Two-component regulatory system</keyword>
<reference evidence="5" key="1">
    <citation type="submission" date="2019-10" db="EMBL/GenBank/DDBJ databases">
        <title>Draft genome sequece of Microseira wollei NIES-4236.</title>
        <authorList>
            <person name="Yamaguchi H."/>
            <person name="Suzuki S."/>
            <person name="Kawachi M."/>
        </authorList>
    </citation>
    <scope>NUCLEOTIDE SEQUENCE</scope>
    <source>
        <strain evidence="5">NIES-4236</strain>
    </source>
</reference>
<dbReference type="PANTHER" id="PTHR43547">
    <property type="entry name" value="TWO-COMPONENT HISTIDINE KINASE"/>
    <property type="match status" value="1"/>
</dbReference>
<dbReference type="SUPFAM" id="SSF52172">
    <property type="entry name" value="CheY-like"/>
    <property type="match status" value="1"/>
</dbReference>
<name>A0AAV3XDI1_9CYAN</name>
<evidence type="ECO:0000313" key="5">
    <source>
        <dbReference type="EMBL" id="GET40399.1"/>
    </source>
</evidence>
<keyword evidence="1 3" id="KW-0597">Phosphoprotein</keyword>
<dbReference type="GO" id="GO:0000155">
    <property type="term" value="F:phosphorelay sensor kinase activity"/>
    <property type="evidence" value="ECO:0007669"/>
    <property type="project" value="TreeGrafter"/>
</dbReference>
<dbReference type="EMBL" id="BLAY01000090">
    <property type="protein sequence ID" value="GET40399.1"/>
    <property type="molecule type" value="Genomic_DNA"/>
</dbReference>
<dbReference type="PANTHER" id="PTHR43547:SF2">
    <property type="entry name" value="HYBRID SIGNAL TRANSDUCTION HISTIDINE KINASE C"/>
    <property type="match status" value="1"/>
</dbReference>
<dbReference type="InterPro" id="IPR001789">
    <property type="entry name" value="Sig_transdc_resp-reg_receiver"/>
</dbReference>
<evidence type="ECO:0000313" key="6">
    <source>
        <dbReference type="Proteomes" id="UP001050975"/>
    </source>
</evidence>
<evidence type="ECO:0000256" key="1">
    <source>
        <dbReference type="ARBA" id="ARBA00022553"/>
    </source>
</evidence>
<dbReference type="InterPro" id="IPR036890">
    <property type="entry name" value="HATPase_C_sf"/>
</dbReference>
<dbReference type="CDD" id="cd17580">
    <property type="entry name" value="REC_2_DhkD-like"/>
    <property type="match status" value="1"/>
</dbReference>
<accession>A0AAV3XDI1</accession>
<keyword evidence="5" id="KW-0418">Kinase</keyword>
<keyword evidence="5" id="KW-0808">Transferase</keyword>
<dbReference type="SUPFAM" id="SSF55874">
    <property type="entry name" value="ATPase domain of HSP90 chaperone/DNA topoisomerase II/histidine kinase"/>
    <property type="match status" value="1"/>
</dbReference>
<dbReference type="Gene3D" id="3.40.50.2300">
    <property type="match status" value="1"/>
</dbReference>
<sequence>MGLGLAIVRYLVELHGGTVRAESPGEGMGATFSVRLPYRVMKNAAATTEEPTNLPTVATTHPLQGVQVLAVDDDGDMREYIAFVLKESGAEVTLAASADEALKLLPQIKPHLLVSDIGMAKVDGYMLMGQIRSLAPEAGGMVKAIALTAYAGEYDQKRAHEAGFQMHLPKPVEPEQLIDAIRQILGIW</sequence>
<gene>
    <name evidence="5" type="ORF">MiSe_52080</name>
</gene>
<dbReference type="Pfam" id="PF00072">
    <property type="entry name" value="Response_reg"/>
    <property type="match status" value="1"/>
</dbReference>
<dbReference type="AlphaFoldDB" id="A0AAV3XDI1"/>
<proteinExistence type="predicted"/>
<dbReference type="Pfam" id="PF02518">
    <property type="entry name" value="HATPase_c"/>
    <property type="match status" value="1"/>
</dbReference>
<feature type="domain" description="Response regulatory" evidence="4">
    <location>
        <begin position="67"/>
        <end position="185"/>
    </location>
</feature>
<organism evidence="5 6">
    <name type="scientific">Microseira wollei NIES-4236</name>
    <dbReference type="NCBI Taxonomy" id="2530354"/>
    <lineage>
        <taxon>Bacteria</taxon>
        <taxon>Bacillati</taxon>
        <taxon>Cyanobacteriota</taxon>
        <taxon>Cyanophyceae</taxon>
        <taxon>Oscillatoriophycideae</taxon>
        <taxon>Aerosakkonematales</taxon>
        <taxon>Aerosakkonemataceae</taxon>
        <taxon>Microseira</taxon>
    </lineage>
</organism>
<keyword evidence="6" id="KW-1185">Reference proteome</keyword>
<comment type="caution">
    <text evidence="5">The sequence shown here is derived from an EMBL/GenBank/DDBJ whole genome shotgun (WGS) entry which is preliminary data.</text>
</comment>
<dbReference type="PROSITE" id="PS50110">
    <property type="entry name" value="RESPONSE_REGULATORY"/>
    <property type="match status" value="1"/>
</dbReference>
<evidence type="ECO:0000256" key="2">
    <source>
        <dbReference type="ARBA" id="ARBA00023012"/>
    </source>
</evidence>
<evidence type="ECO:0000256" key="3">
    <source>
        <dbReference type="PROSITE-ProRule" id="PRU00169"/>
    </source>
</evidence>
<dbReference type="Gene3D" id="3.30.565.10">
    <property type="entry name" value="Histidine kinase-like ATPase, C-terminal domain"/>
    <property type="match status" value="1"/>
</dbReference>
<dbReference type="InterPro" id="IPR003594">
    <property type="entry name" value="HATPase_dom"/>
</dbReference>
<dbReference type="Proteomes" id="UP001050975">
    <property type="component" value="Unassembled WGS sequence"/>
</dbReference>
<protein>
    <submittedName>
        <fullName evidence="5">PAS/PAC sensor hybrid histidine kinase</fullName>
    </submittedName>
</protein>
<dbReference type="SMART" id="SM00448">
    <property type="entry name" value="REC"/>
    <property type="match status" value="1"/>
</dbReference>
<evidence type="ECO:0000259" key="4">
    <source>
        <dbReference type="PROSITE" id="PS50110"/>
    </source>
</evidence>
<dbReference type="InterPro" id="IPR011006">
    <property type="entry name" value="CheY-like_superfamily"/>
</dbReference>
<feature type="modified residue" description="4-aspartylphosphate" evidence="3">
    <location>
        <position position="116"/>
    </location>
</feature>